<reference evidence="7 8" key="1">
    <citation type="submission" date="2024-09" db="EMBL/GenBank/DDBJ databases">
        <title>Description of Labrys sedimenti sp. nov., isolated from a diclofenac-degrading enrichment culture, and genome-based reclassification of Labrys portucalensis as a later heterotypic synonym of Labrys neptuniae.</title>
        <authorList>
            <person name="Tancsics A."/>
            <person name="Csepanyi A."/>
        </authorList>
    </citation>
    <scope>NUCLEOTIDE SEQUENCE [LARGE SCALE GENOMIC DNA]</scope>
    <source>
        <strain evidence="7 8">LMG 23412</strain>
    </source>
</reference>
<evidence type="ECO:0000256" key="2">
    <source>
        <dbReference type="ARBA" id="ARBA00022630"/>
    </source>
</evidence>
<evidence type="ECO:0000256" key="1">
    <source>
        <dbReference type="ARBA" id="ARBA00022602"/>
    </source>
</evidence>
<dbReference type="SUPFAM" id="SSF52507">
    <property type="entry name" value="Homo-oligomeric flavin-containing Cys decarboxylases, HFCD"/>
    <property type="match status" value="1"/>
</dbReference>
<keyword evidence="1 5" id="KW-0637">Prenyltransferase</keyword>
<feature type="binding site" evidence="5">
    <location>
        <position position="128"/>
    </location>
    <ligand>
        <name>FMN</name>
        <dbReference type="ChEBI" id="CHEBI:58210"/>
    </ligand>
</feature>
<dbReference type="RefSeq" id="WP_394315667.1">
    <property type="nucleotide sequence ID" value="NZ_JBHGPK010000074.1"/>
</dbReference>
<evidence type="ECO:0000313" key="8">
    <source>
        <dbReference type="Proteomes" id="UP001595190"/>
    </source>
</evidence>
<keyword evidence="2 5" id="KW-0285">Flavoprotein</keyword>
<gene>
    <name evidence="5" type="primary">ubiX</name>
    <name evidence="7" type="ORF">ACETRX_36515</name>
</gene>
<comment type="caution">
    <text evidence="5">Lacks conserved residue(s) required for the propagation of feature annotation.</text>
</comment>
<dbReference type="Proteomes" id="UP001595190">
    <property type="component" value="Unassembled WGS sequence"/>
</dbReference>
<dbReference type="HAMAP" id="MF_01984">
    <property type="entry name" value="ubiX_pad"/>
    <property type="match status" value="1"/>
</dbReference>
<dbReference type="Gene3D" id="3.40.50.1950">
    <property type="entry name" value="Flavin prenyltransferase-like"/>
    <property type="match status" value="1"/>
</dbReference>
<dbReference type="EC" id="2.5.1.129" evidence="5"/>
<dbReference type="Pfam" id="PF02441">
    <property type="entry name" value="Flavoprotein"/>
    <property type="match status" value="1"/>
</dbReference>
<comment type="caution">
    <text evidence="7">The sequence shown here is derived from an EMBL/GenBank/DDBJ whole genome shotgun (WGS) entry which is preliminary data.</text>
</comment>
<protein>
    <recommendedName>
        <fullName evidence="5">Flavin prenyltransferase UbiX</fullName>
        <ecNumber evidence="5">2.5.1.129</ecNumber>
    </recommendedName>
</protein>
<evidence type="ECO:0000256" key="4">
    <source>
        <dbReference type="ARBA" id="ARBA00022679"/>
    </source>
</evidence>
<evidence type="ECO:0000259" key="6">
    <source>
        <dbReference type="Pfam" id="PF02441"/>
    </source>
</evidence>
<dbReference type="NCBIfam" id="NF004685">
    <property type="entry name" value="PRK06029.1"/>
    <property type="match status" value="1"/>
</dbReference>
<keyword evidence="4 5" id="KW-0808">Transferase</keyword>
<comment type="function">
    <text evidence="5">Flavin prenyltransferase that catalyzes the synthesis of the prenylated FMN cofactor (prenyl-FMN) for 4-hydroxy-3-polyprenylbenzoic acid decarboxylase UbiD. The prenyltransferase is metal-independent and links a dimethylallyl moiety from dimethylallyl monophosphate (DMAP) to the flavin N5 and C6 atoms of FMN.</text>
</comment>
<comment type="similarity">
    <text evidence="5">Belongs to the UbiX/PAD1 family.</text>
</comment>
<dbReference type="EMBL" id="JBHGPK010000074">
    <property type="protein sequence ID" value="MFC2255096.1"/>
    <property type="molecule type" value="Genomic_DNA"/>
</dbReference>
<organism evidence="7 8">
    <name type="scientific">Labrys neptuniae</name>
    <dbReference type="NCBI Taxonomy" id="376174"/>
    <lineage>
        <taxon>Bacteria</taxon>
        <taxon>Pseudomonadati</taxon>
        <taxon>Pseudomonadota</taxon>
        <taxon>Alphaproteobacteria</taxon>
        <taxon>Hyphomicrobiales</taxon>
        <taxon>Xanthobacteraceae</taxon>
        <taxon>Labrys</taxon>
    </lineage>
</organism>
<feature type="binding site" evidence="5">
    <location>
        <position position="158"/>
    </location>
    <ligand>
        <name>dimethylallyl phosphate</name>
        <dbReference type="ChEBI" id="CHEBI:88052"/>
    </ligand>
</feature>
<name>A0ABV6ZSH9_9HYPH</name>
<proteinExistence type="inferred from homology"/>
<evidence type="ECO:0000313" key="7">
    <source>
        <dbReference type="EMBL" id="MFC2255096.1"/>
    </source>
</evidence>
<feature type="binding site" evidence="5">
    <location>
        <begin position="16"/>
        <end position="18"/>
    </location>
    <ligand>
        <name>FMN</name>
        <dbReference type="ChEBI" id="CHEBI:58210"/>
    </ligand>
</feature>
<dbReference type="InterPro" id="IPR036551">
    <property type="entry name" value="Flavin_trans-like"/>
</dbReference>
<feature type="binding site" evidence="5">
    <location>
        <begin position="93"/>
        <end position="96"/>
    </location>
    <ligand>
        <name>FMN</name>
        <dbReference type="ChEBI" id="CHEBI:58210"/>
    </ligand>
</feature>
<sequence>MTGGTTPRRLIVGITGATGIVFGIRALQVLRELGIESHLVVSRAGEMTRDYETGLSREQLHAMADVVHPIGDVGASIASGSFQTMGMLIAPCSVRTLAEVASGVTTTVLTRAADVVLKERRRLVLMVREAPLHAGHIRNMLSVTEIGGIIHPPVPAFYTHPESVQDIVDHSLGRALDCFGIEMRDMLRWDGEQRRKLAEAPSEVTVLKS</sequence>
<feature type="binding site" evidence="5">
    <location>
        <position position="42"/>
    </location>
    <ligand>
        <name>FMN</name>
        <dbReference type="ChEBI" id="CHEBI:58210"/>
    </ligand>
</feature>
<comment type="catalytic activity">
    <reaction evidence="5">
        <text>dimethylallyl phosphate + FMNH2 = prenylated FMNH2 + phosphate</text>
        <dbReference type="Rhea" id="RHEA:37743"/>
        <dbReference type="ChEBI" id="CHEBI:43474"/>
        <dbReference type="ChEBI" id="CHEBI:57618"/>
        <dbReference type="ChEBI" id="CHEBI:87467"/>
        <dbReference type="ChEBI" id="CHEBI:88052"/>
        <dbReference type="EC" id="2.5.1.129"/>
    </reaction>
</comment>
<dbReference type="NCBIfam" id="TIGR00421">
    <property type="entry name" value="ubiX_pad"/>
    <property type="match status" value="1"/>
</dbReference>
<feature type="domain" description="Flavoprotein" evidence="6">
    <location>
        <begin position="9"/>
        <end position="173"/>
    </location>
</feature>
<dbReference type="InterPro" id="IPR003382">
    <property type="entry name" value="Flavoprotein"/>
</dbReference>
<evidence type="ECO:0000256" key="3">
    <source>
        <dbReference type="ARBA" id="ARBA00022643"/>
    </source>
</evidence>
<feature type="binding site" evidence="5">
    <location>
        <position position="174"/>
    </location>
    <ligand>
        <name>dimethylallyl phosphate</name>
        <dbReference type="ChEBI" id="CHEBI:88052"/>
    </ligand>
</feature>
<keyword evidence="3 5" id="KW-0288">FMN</keyword>
<dbReference type="InterPro" id="IPR004507">
    <property type="entry name" value="UbiX-like"/>
</dbReference>
<accession>A0ABV6ZSH9</accession>
<evidence type="ECO:0000256" key="5">
    <source>
        <dbReference type="HAMAP-Rule" id="MF_01984"/>
    </source>
</evidence>